<proteinExistence type="predicted"/>
<dbReference type="AlphaFoldDB" id="F9WS81"/>
<sequence>MPFLLSSILLATHHVPLQLTFSTCSTEIRLTAKGYSTTMRKLCVVLPLLVALISCVGSARYDHWHQLDYSTVFYLIERQRITESFCERTMTYRENDPECDVLHHAGQVALYLVNITETANEQFNRAAEEVKKLTGTEIVDISYAPSVSDARWGVWFSLSTARKSVEGAQSEIKFFIYELLRAQYSLRVGAPGCGHCQELHWVKSCNTSTNKTFNELKNYKVKNEDKVHSECKATYMGWNIFVENGKKFEEMEKKVRKALEDVNATMNAINKTREAAVKAREERRILKEKQAAACHIGNQYSRMKVIHEALKTVTVNMMTKTLHMKQRADALIVSTSTESLAKLAREATYALHGNATEAGLEAKGARDLLAESVNEISRDHYNGYLERESEFRKSFAHCFLYTDPKDALSLEAETQKIEANMTNLTLWVSDMEGMWNKTLTEFEKDLENKTKWDDVTFEFLQNRFKTLSTMIEGRLEKVATPLSVAHNTVEKAEEALKQAEHKVSEVRKECEAAGGDFASASEECKLFLAPPAKEPNVEAKASAEGGSEGKLTEKEVAQLLGGEEEEIVFVEEDVVVGVEAEGAAESKKGTSSKVWLIGAIIPVVMIACGASAFFLLRRSGPSAKGKVSADKCKSKCVDVDSNDSVIHSFIANPLANGAWEEDESTYDNY</sequence>
<keyword evidence="2" id="KW-0472">Membrane</keyword>
<reference evidence="3 4" key="1">
    <citation type="journal article" date="2012" name="Proc. Natl. Acad. Sci. U.S.A.">
        <title>Antigenic diversity is generated by distinct evolutionary mechanisms in African trypanosome species.</title>
        <authorList>
            <person name="Jackson A.P."/>
            <person name="Berry A."/>
            <person name="Aslett M."/>
            <person name="Allison H.C."/>
            <person name="Burton P."/>
            <person name="Vavrova-Anderson J."/>
            <person name="Brown R."/>
            <person name="Browne H."/>
            <person name="Corton N."/>
            <person name="Hauser H."/>
            <person name="Gamble J."/>
            <person name="Gilderthorp R."/>
            <person name="Marcello L."/>
            <person name="McQuillan J."/>
            <person name="Otto T.D."/>
            <person name="Quail M.A."/>
            <person name="Sanders M.J."/>
            <person name="van Tonder A."/>
            <person name="Ginger M.L."/>
            <person name="Field M.C."/>
            <person name="Barry J.D."/>
            <person name="Hertz-Fowler C."/>
            <person name="Berriman M."/>
        </authorList>
    </citation>
    <scope>NUCLEOTIDE SEQUENCE</scope>
    <source>
        <strain evidence="3 4">Y486</strain>
    </source>
</reference>
<name>F9WS81_TRYVY</name>
<feature type="coiled-coil region" evidence="1">
    <location>
        <begin position="248"/>
        <end position="289"/>
    </location>
</feature>
<keyword evidence="2" id="KW-1133">Transmembrane helix</keyword>
<gene>
    <name evidence="3" type="ORF">TvY486_0032410</name>
</gene>
<dbReference type="Proteomes" id="UP000009027">
    <property type="component" value="Unassembled WGS sequence"/>
</dbReference>
<keyword evidence="4" id="KW-1185">Reference proteome</keyword>
<keyword evidence="1" id="KW-0175">Coiled coil</keyword>
<organism evidence="3 4">
    <name type="scientific">Trypanosoma vivax (strain Y486)</name>
    <dbReference type="NCBI Taxonomy" id="1055687"/>
    <lineage>
        <taxon>Eukaryota</taxon>
        <taxon>Discoba</taxon>
        <taxon>Euglenozoa</taxon>
        <taxon>Kinetoplastea</taxon>
        <taxon>Metakinetoplastina</taxon>
        <taxon>Trypanosomatida</taxon>
        <taxon>Trypanosomatidae</taxon>
        <taxon>Trypanosoma</taxon>
        <taxon>Duttonella</taxon>
    </lineage>
</organism>
<protein>
    <submittedName>
        <fullName evidence="3">Uncharacterized protein</fullName>
    </submittedName>
</protein>
<dbReference type="EMBL" id="CAEX01005511">
    <property type="protein sequence ID" value="CCD20419.1"/>
    <property type="molecule type" value="Genomic_DNA"/>
</dbReference>
<evidence type="ECO:0000256" key="1">
    <source>
        <dbReference type="SAM" id="Coils"/>
    </source>
</evidence>
<feature type="coiled-coil region" evidence="1">
    <location>
        <begin position="482"/>
        <end position="516"/>
    </location>
</feature>
<feature type="transmembrane region" description="Helical" evidence="2">
    <location>
        <begin position="594"/>
        <end position="616"/>
    </location>
</feature>
<dbReference type="VEuPathDB" id="TriTrypDB:TvY486_0032410"/>
<keyword evidence="2" id="KW-0812">Transmembrane</keyword>
<evidence type="ECO:0000256" key="2">
    <source>
        <dbReference type="SAM" id="Phobius"/>
    </source>
</evidence>
<evidence type="ECO:0000313" key="3">
    <source>
        <dbReference type="EMBL" id="CCD20419.1"/>
    </source>
</evidence>
<accession>F9WS81</accession>
<evidence type="ECO:0000313" key="4">
    <source>
        <dbReference type="Proteomes" id="UP000009027"/>
    </source>
</evidence>
<dbReference type="SUPFAM" id="SSF57997">
    <property type="entry name" value="Tropomyosin"/>
    <property type="match status" value="1"/>
</dbReference>